<dbReference type="eggNOG" id="ENOG502R6T9">
    <property type="taxonomic scope" value="Eukaryota"/>
</dbReference>
<dbReference type="HOGENOM" id="CLU_928647_0_0_1"/>
<evidence type="ECO:0000313" key="1">
    <source>
        <dbReference type="EnsemblPlants" id="OBART02G24750.1"/>
    </source>
</evidence>
<protein>
    <submittedName>
        <fullName evidence="1">Uncharacterized protein</fullName>
    </submittedName>
</protein>
<dbReference type="Proteomes" id="UP000026960">
    <property type="component" value="Chromosome 2"/>
</dbReference>
<organism evidence="1">
    <name type="scientific">Oryza barthii</name>
    <dbReference type="NCBI Taxonomy" id="65489"/>
    <lineage>
        <taxon>Eukaryota</taxon>
        <taxon>Viridiplantae</taxon>
        <taxon>Streptophyta</taxon>
        <taxon>Embryophyta</taxon>
        <taxon>Tracheophyta</taxon>
        <taxon>Spermatophyta</taxon>
        <taxon>Magnoliopsida</taxon>
        <taxon>Liliopsida</taxon>
        <taxon>Poales</taxon>
        <taxon>Poaceae</taxon>
        <taxon>BOP clade</taxon>
        <taxon>Oryzoideae</taxon>
        <taxon>Oryzeae</taxon>
        <taxon>Oryzinae</taxon>
        <taxon>Oryza</taxon>
    </lineage>
</organism>
<dbReference type="EnsemblPlants" id="OBART02G24750.1">
    <property type="protein sequence ID" value="OBART02G24750.1"/>
    <property type="gene ID" value="OBART02G24750"/>
</dbReference>
<dbReference type="Gramene" id="OBART02G24750.1">
    <property type="protein sequence ID" value="OBART02G24750.1"/>
    <property type="gene ID" value="OBART02G24750"/>
</dbReference>
<reference evidence="1" key="2">
    <citation type="submission" date="2015-03" db="UniProtKB">
        <authorList>
            <consortium name="EnsemblPlants"/>
        </authorList>
    </citation>
    <scope>IDENTIFICATION</scope>
</reference>
<keyword evidence="2" id="KW-1185">Reference proteome</keyword>
<proteinExistence type="predicted"/>
<sequence>MATAEAETATVTSKWQWRAIPFLEAFEQRVDVLALVDGDEHLVQLLAGRPRLLAGEVLGADLLAHEPVERVRAALLDPVGDERGAVLDGGAGGLHLLGQRGADVLLELGHLGEDGGLQDALGVAVGERVLDEHRAELLHQRVVGAAGVVGVGEHGLAVDRGEQVLLAEASDVEAAHVVHAQGFLGHLHHAVLHRGLHVLLEVAQVDGLAQGDQERGGHELQDFDGLGCLPGGDEAEGVDVLVVLLRALDVVGHWVAQELQLGAVGGHGDLGALEAVIQARVAPAGQVGGKAVVVVVVHKL</sequence>
<dbReference type="AlphaFoldDB" id="A0A0D3F7U3"/>
<dbReference type="PaxDb" id="65489-OBART02G24750.1"/>
<evidence type="ECO:0000313" key="2">
    <source>
        <dbReference type="Proteomes" id="UP000026960"/>
    </source>
</evidence>
<name>A0A0D3F7U3_9ORYZ</name>
<accession>A0A0D3F7U3</accession>
<reference evidence="1" key="1">
    <citation type="journal article" date="2009" name="Rice">
        <title>De Novo Next Generation Sequencing of Plant Genomes.</title>
        <authorList>
            <person name="Rounsley S."/>
            <person name="Marri P.R."/>
            <person name="Yu Y."/>
            <person name="He R."/>
            <person name="Sisneros N."/>
            <person name="Goicoechea J.L."/>
            <person name="Lee S.J."/>
            <person name="Angelova A."/>
            <person name="Kudrna D."/>
            <person name="Luo M."/>
            <person name="Affourtit J."/>
            <person name="Desany B."/>
            <person name="Knight J."/>
            <person name="Niazi F."/>
            <person name="Egholm M."/>
            <person name="Wing R.A."/>
        </authorList>
    </citation>
    <scope>NUCLEOTIDE SEQUENCE [LARGE SCALE GENOMIC DNA]</scope>
    <source>
        <strain evidence="1">cv. IRGC 105608</strain>
    </source>
</reference>